<accession>A0A8S5SE27</accession>
<protein>
    <submittedName>
        <fullName evidence="1">NMD3 family</fullName>
    </submittedName>
</protein>
<name>A0A8S5SE27_9CAUD</name>
<proteinExistence type="predicted"/>
<sequence length="97" mass="11543">MTTKEKRLAEGICIWCGKAPARENRQMCEQCAQRQRENVKNVRKTWEALHLCKQCGSPMRDAEGKIPMYKAKEGFREYATCEKCRKQARKYEKKRRK</sequence>
<reference evidence="1" key="1">
    <citation type="journal article" date="2021" name="Proc. Natl. Acad. Sci. U.S.A.">
        <title>A Catalog of Tens of Thousands of Viruses from Human Metagenomes Reveals Hidden Associations with Chronic Diseases.</title>
        <authorList>
            <person name="Tisza M.J."/>
            <person name="Buck C.B."/>
        </authorList>
    </citation>
    <scope>NUCLEOTIDE SEQUENCE</scope>
    <source>
        <strain evidence="1">CtrNG92</strain>
    </source>
</reference>
<evidence type="ECO:0000313" key="1">
    <source>
        <dbReference type="EMBL" id="DAF49214.1"/>
    </source>
</evidence>
<organism evidence="1">
    <name type="scientific">Caudovirales sp. ctrNG92</name>
    <dbReference type="NCBI Taxonomy" id="2827638"/>
    <lineage>
        <taxon>Viruses</taxon>
        <taxon>Duplodnaviria</taxon>
        <taxon>Heunggongvirae</taxon>
        <taxon>Uroviricota</taxon>
        <taxon>Caudoviricetes</taxon>
    </lineage>
</organism>
<dbReference type="EMBL" id="BK032578">
    <property type="protein sequence ID" value="DAF49214.1"/>
    <property type="molecule type" value="Genomic_DNA"/>
</dbReference>